<protein>
    <submittedName>
        <fullName evidence="3">ATP-dependent DNA helicase</fullName>
    </submittedName>
</protein>
<organism evidence="2 3">
    <name type="scientific">Ditylenchus dipsaci</name>
    <dbReference type="NCBI Taxonomy" id="166011"/>
    <lineage>
        <taxon>Eukaryota</taxon>
        <taxon>Metazoa</taxon>
        <taxon>Ecdysozoa</taxon>
        <taxon>Nematoda</taxon>
        <taxon>Chromadorea</taxon>
        <taxon>Rhabditida</taxon>
        <taxon>Tylenchina</taxon>
        <taxon>Tylenchomorpha</taxon>
        <taxon>Sphaerularioidea</taxon>
        <taxon>Anguinidae</taxon>
        <taxon>Anguininae</taxon>
        <taxon>Ditylenchus</taxon>
    </lineage>
</organism>
<proteinExistence type="predicted"/>
<dbReference type="CDD" id="cd18809">
    <property type="entry name" value="SF1_C_RecD"/>
    <property type="match status" value="1"/>
</dbReference>
<dbReference type="SUPFAM" id="SSF52540">
    <property type="entry name" value="P-loop containing nucleoside triphosphate hydrolases"/>
    <property type="match status" value="1"/>
</dbReference>
<dbReference type="PANTHER" id="PTHR23274">
    <property type="entry name" value="DNA HELICASE-RELATED"/>
    <property type="match status" value="1"/>
</dbReference>
<evidence type="ECO:0000259" key="1">
    <source>
        <dbReference type="Pfam" id="PF21530"/>
    </source>
</evidence>
<feature type="domain" description="DNA helicase Pif1-like 2B" evidence="1">
    <location>
        <begin position="42"/>
        <end position="86"/>
    </location>
</feature>
<dbReference type="PANTHER" id="PTHR23274:SF51">
    <property type="entry name" value="OS03G0423850 PROTEIN"/>
    <property type="match status" value="1"/>
</dbReference>
<dbReference type="Proteomes" id="UP000887574">
    <property type="component" value="Unplaced"/>
</dbReference>
<evidence type="ECO:0000313" key="2">
    <source>
        <dbReference type="Proteomes" id="UP000887574"/>
    </source>
</evidence>
<dbReference type="GO" id="GO:0005657">
    <property type="term" value="C:replication fork"/>
    <property type="evidence" value="ECO:0007669"/>
    <property type="project" value="TreeGrafter"/>
</dbReference>
<evidence type="ECO:0000313" key="3">
    <source>
        <dbReference type="WBParaSite" id="jg19056"/>
    </source>
</evidence>
<dbReference type="Gene3D" id="3.40.50.300">
    <property type="entry name" value="P-loop containing nucleotide triphosphate hydrolases"/>
    <property type="match status" value="1"/>
</dbReference>
<dbReference type="InterPro" id="IPR027417">
    <property type="entry name" value="P-loop_NTPase"/>
</dbReference>
<sequence>MELSMLRKKCFVNFGLSMEDINSPAEVDPLAVNVVDQDVAELNAFDPPQMPPQRLELRVGAVVMLLRNVNVQLGLCNGTRMVITELHRNVIRCRIINESSRMYNQVVNLPRFKFEYDPSRHGGADERHFFRTQFPIRLAFAMTINKAQGQTAERVGLALHSEVFGAGQTYVGLSRSRNAASITVFAPNSPIVNGRVRIKMWLQKDQFLRCWFPLTRPAETLAEKSVWALIGGNEQIKEFTKIN</sequence>
<keyword evidence="2" id="KW-1185">Reference proteome</keyword>
<dbReference type="InterPro" id="IPR049163">
    <property type="entry name" value="Pif1-like_2B_dom"/>
</dbReference>
<dbReference type="Gene3D" id="2.30.30.940">
    <property type="match status" value="1"/>
</dbReference>
<dbReference type="WBParaSite" id="jg19056">
    <property type="protein sequence ID" value="jg19056"/>
    <property type="gene ID" value="jg19056"/>
</dbReference>
<dbReference type="AlphaFoldDB" id="A0A915DEK9"/>
<name>A0A915DEK9_9BILA</name>
<dbReference type="Pfam" id="PF21530">
    <property type="entry name" value="Pif1_2B_dom"/>
    <property type="match status" value="1"/>
</dbReference>
<reference evidence="3" key="1">
    <citation type="submission" date="2022-11" db="UniProtKB">
        <authorList>
            <consortium name="WormBaseParasite"/>
        </authorList>
    </citation>
    <scope>IDENTIFICATION</scope>
</reference>
<accession>A0A915DEK9</accession>
<dbReference type="GO" id="GO:0006260">
    <property type="term" value="P:DNA replication"/>
    <property type="evidence" value="ECO:0007669"/>
    <property type="project" value="TreeGrafter"/>
</dbReference>